<gene>
    <name evidence="8" type="primary">menE</name>
    <name evidence="8" type="ORF">J2R62_01755</name>
</gene>
<evidence type="ECO:0000256" key="2">
    <source>
        <dbReference type="ARBA" id="ARBA00022428"/>
    </source>
</evidence>
<dbReference type="EMBL" id="JAFNAA010000002">
    <property type="protein sequence ID" value="MBO1106958.1"/>
    <property type="molecule type" value="Genomic_DNA"/>
</dbReference>
<dbReference type="Gene3D" id="3.30.300.30">
    <property type="match status" value="1"/>
</dbReference>
<reference evidence="8" key="1">
    <citation type="submission" date="2021-03" db="EMBL/GenBank/DDBJ databases">
        <title>Plesiomonas shigelloides zfcc0051, isolated from zebrafish feces.</title>
        <authorList>
            <person name="Vanderhoek Z."/>
            <person name="Gaulke C."/>
        </authorList>
    </citation>
    <scope>NUCLEOTIDE SEQUENCE</scope>
    <source>
        <strain evidence="8">Zfcc0051</strain>
    </source>
</reference>
<evidence type="ECO:0000259" key="6">
    <source>
        <dbReference type="Pfam" id="PF00501"/>
    </source>
</evidence>
<keyword evidence="4" id="KW-0547">Nucleotide-binding</keyword>
<comment type="similarity">
    <text evidence="1">Belongs to the ATP-dependent AMP-binding enzyme family.</text>
</comment>
<evidence type="ECO:0000256" key="4">
    <source>
        <dbReference type="ARBA" id="ARBA00022741"/>
    </source>
</evidence>
<evidence type="ECO:0000313" key="9">
    <source>
        <dbReference type="Proteomes" id="UP000664658"/>
    </source>
</evidence>
<dbReference type="Gene3D" id="3.40.50.12780">
    <property type="entry name" value="N-terminal domain of ligase-like"/>
    <property type="match status" value="1"/>
</dbReference>
<dbReference type="NCBIfam" id="TIGR01923">
    <property type="entry name" value="menE"/>
    <property type="match status" value="1"/>
</dbReference>
<keyword evidence="3 8" id="KW-0436">Ligase</keyword>
<evidence type="ECO:0000313" key="8">
    <source>
        <dbReference type="EMBL" id="MBO1106958.1"/>
    </source>
</evidence>
<dbReference type="InterPro" id="IPR025110">
    <property type="entry name" value="AMP-bd_C"/>
</dbReference>
<dbReference type="GO" id="GO:0031956">
    <property type="term" value="F:medium-chain fatty acid-CoA ligase activity"/>
    <property type="evidence" value="ECO:0007669"/>
    <property type="project" value="TreeGrafter"/>
</dbReference>
<dbReference type="Pfam" id="PF00501">
    <property type="entry name" value="AMP-binding"/>
    <property type="match status" value="1"/>
</dbReference>
<dbReference type="CDD" id="cd17630">
    <property type="entry name" value="OSB_MenE-like"/>
    <property type="match status" value="1"/>
</dbReference>
<dbReference type="SUPFAM" id="SSF56801">
    <property type="entry name" value="Acetyl-CoA synthetase-like"/>
    <property type="match status" value="1"/>
</dbReference>
<dbReference type="InterPro" id="IPR042099">
    <property type="entry name" value="ANL_N_sf"/>
</dbReference>
<dbReference type="GO" id="GO:0006631">
    <property type="term" value="P:fatty acid metabolic process"/>
    <property type="evidence" value="ECO:0007669"/>
    <property type="project" value="TreeGrafter"/>
</dbReference>
<dbReference type="PANTHER" id="PTHR43201">
    <property type="entry name" value="ACYL-COA SYNTHETASE"/>
    <property type="match status" value="1"/>
</dbReference>
<feature type="domain" description="AMP-dependent synthetase/ligase" evidence="6">
    <location>
        <begin position="8"/>
        <end position="351"/>
    </location>
</feature>
<dbReference type="GO" id="GO:0008756">
    <property type="term" value="F:o-succinylbenzoate-CoA ligase activity"/>
    <property type="evidence" value="ECO:0007669"/>
    <property type="project" value="UniProtKB-EC"/>
</dbReference>
<keyword evidence="5" id="KW-0067">ATP-binding</keyword>
<dbReference type="InterPro" id="IPR010192">
    <property type="entry name" value="MenE"/>
</dbReference>
<accession>A0A8I1W425</accession>
<sequence>MDVCPWRYWATHSPQAVALRTESDTLSWQQLAHCVAQRAAYLAECGVSEGCAVALIGRNSPALLLNYLAVIECGARVVPVNPQLPRERQVALCAALDVRFGIAMPTTDGEMNAEPAVVHAFDSAGVAMLTAPLLFSVGAAHSASSAANNALEVSPVVAVAPVAWDAMRPATVTLTSGSGGLPKGVVHSAACHLASADGLLQMLPFTAHDSWLLSLPLFHVSGQGIVWRWLLRGATLVCRPLRDLAQALQGCSHASLVPTQLYRLLQQPQSLPSLRQVLLGGAVIPVALTQQAQAAGVHCWCGYGMTEMASTVTAKAADSRSGVGLCLPRRELCLRDEEVWVRGAPLALGYWRDGALQPLTNDQGWFATRDRGCMRDGELVILGRLDNLFISGGENIQPEQIERGLALHPQVLQAFVLPVADAEFGQRPVAVLQFNSSSDTSCDASAVADELRSWAKTHLAGFQRPLHYFCLPDGFGGGGIKIARKAVADWLASGPPPL</sequence>
<dbReference type="NCBIfam" id="NF006539">
    <property type="entry name" value="PRK09029.1"/>
    <property type="match status" value="1"/>
</dbReference>
<dbReference type="GO" id="GO:0009234">
    <property type="term" value="P:menaquinone biosynthetic process"/>
    <property type="evidence" value="ECO:0007669"/>
    <property type="project" value="UniProtKB-KW"/>
</dbReference>
<evidence type="ECO:0000256" key="3">
    <source>
        <dbReference type="ARBA" id="ARBA00022598"/>
    </source>
</evidence>
<evidence type="ECO:0000256" key="5">
    <source>
        <dbReference type="ARBA" id="ARBA00022840"/>
    </source>
</evidence>
<dbReference type="EC" id="6.2.1.26" evidence="8"/>
<evidence type="ECO:0000259" key="7">
    <source>
        <dbReference type="Pfam" id="PF13193"/>
    </source>
</evidence>
<organism evidence="8 9">
    <name type="scientific">Plesiomonas shigelloides</name>
    <name type="common">Aeromonas shigelloides</name>
    <dbReference type="NCBI Taxonomy" id="703"/>
    <lineage>
        <taxon>Bacteria</taxon>
        <taxon>Pseudomonadati</taxon>
        <taxon>Pseudomonadota</taxon>
        <taxon>Gammaproteobacteria</taxon>
        <taxon>Enterobacterales</taxon>
        <taxon>Enterobacteriaceae</taxon>
        <taxon>Plesiomonas</taxon>
    </lineage>
</organism>
<dbReference type="AlphaFoldDB" id="A0A8I1W425"/>
<proteinExistence type="inferred from homology"/>
<dbReference type="InterPro" id="IPR000873">
    <property type="entry name" value="AMP-dep_synth/lig_dom"/>
</dbReference>
<dbReference type="GO" id="GO:0005524">
    <property type="term" value="F:ATP binding"/>
    <property type="evidence" value="ECO:0007669"/>
    <property type="project" value="UniProtKB-KW"/>
</dbReference>
<keyword evidence="2" id="KW-0474">Menaquinone biosynthesis</keyword>
<dbReference type="Proteomes" id="UP000664658">
    <property type="component" value="Unassembled WGS sequence"/>
</dbReference>
<dbReference type="Pfam" id="PF13193">
    <property type="entry name" value="AMP-binding_C"/>
    <property type="match status" value="1"/>
</dbReference>
<feature type="domain" description="AMP-binding enzyme C-terminal" evidence="7">
    <location>
        <begin position="401"/>
        <end position="467"/>
    </location>
</feature>
<name>A0A8I1W425_PLESH</name>
<dbReference type="PANTHER" id="PTHR43201:SF5">
    <property type="entry name" value="MEDIUM-CHAIN ACYL-COA LIGASE ACSF2, MITOCHONDRIAL"/>
    <property type="match status" value="1"/>
</dbReference>
<dbReference type="InterPro" id="IPR045851">
    <property type="entry name" value="AMP-bd_C_sf"/>
</dbReference>
<evidence type="ECO:0000256" key="1">
    <source>
        <dbReference type="ARBA" id="ARBA00006432"/>
    </source>
</evidence>
<comment type="caution">
    <text evidence="8">The sequence shown here is derived from an EMBL/GenBank/DDBJ whole genome shotgun (WGS) entry which is preliminary data.</text>
</comment>
<protein>
    <submittedName>
        <fullName evidence="8">O-succinylbenzoate--CoA ligase</fullName>
        <ecNumber evidence="8">6.2.1.26</ecNumber>
    </submittedName>
</protein>